<evidence type="ECO:0000256" key="1">
    <source>
        <dbReference type="SAM" id="MobiDB-lite"/>
    </source>
</evidence>
<dbReference type="Proteomes" id="UP000199690">
    <property type="component" value="Unassembled WGS sequence"/>
</dbReference>
<evidence type="ECO:0000313" key="2">
    <source>
        <dbReference type="EMBL" id="SFD78479.1"/>
    </source>
</evidence>
<evidence type="ECO:0000313" key="3">
    <source>
        <dbReference type="Proteomes" id="UP000199690"/>
    </source>
</evidence>
<gene>
    <name evidence="2" type="ORF">SAMN05216506_106248</name>
</gene>
<sequence>MTPPRTSLGRRHLGSLQVPEQGTADDLTEIAGNRY</sequence>
<feature type="region of interest" description="Disordered" evidence="1">
    <location>
        <begin position="1"/>
        <end position="35"/>
    </location>
</feature>
<accession>A0ABY1DZ60</accession>
<proteinExistence type="predicted"/>
<protein>
    <submittedName>
        <fullName evidence="2">Uncharacterized protein</fullName>
    </submittedName>
</protein>
<dbReference type="EMBL" id="FOME01000006">
    <property type="protein sequence ID" value="SFD78479.1"/>
    <property type="molecule type" value="Genomic_DNA"/>
</dbReference>
<reference evidence="2 3" key="1">
    <citation type="submission" date="2016-10" db="EMBL/GenBank/DDBJ databases">
        <authorList>
            <person name="Varghese N."/>
            <person name="Submissions S."/>
        </authorList>
    </citation>
    <scope>NUCLEOTIDE SEQUENCE [LARGE SCALE GENOMIC DNA]</scope>
    <source>
        <strain evidence="2 3">CGMCC 4.3529</strain>
    </source>
</reference>
<keyword evidence="3" id="KW-1185">Reference proteome</keyword>
<comment type="caution">
    <text evidence="2">The sequence shown here is derived from an EMBL/GenBank/DDBJ whole genome shotgun (WGS) entry which is preliminary data.</text>
</comment>
<name>A0ABY1DZ60_9PSEU</name>
<organism evidence="2 3">
    <name type="scientific">Saccharopolyspora kobensis</name>
    <dbReference type="NCBI Taxonomy" id="146035"/>
    <lineage>
        <taxon>Bacteria</taxon>
        <taxon>Bacillati</taxon>
        <taxon>Actinomycetota</taxon>
        <taxon>Actinomycetes</taxon>
        <taxon>Pseudonocardiales</taxon>
        <taxon>Pseudonocardiaceae</taxon>
        <taxon>Saccharopolyspora</taxon>
    </lineage>
</organism>